<feature type="domain" description="PLA2c" evidence="4">
    <location>
        <begin position="1"/>
        <end position="516"/>
    </location>
</feature>
<keyword evidence="1 3" id="KW-0378">Hydrolase</keyword>
<sequence length="516" mass="58251">SGEVRIKHSLNKNEEAFVVKRRKTVLKSLQKLKIHCSKDAVPNIALLGSGGGQRAMVGLLGSLVQLDKAGLLDCILYLSGSINTPKLSGPGVRWGDAFAKLKKYYYEKDIFSLTDLWAAIVVTTYVKEVFTGQHNKHKNDPFPIYTVIDKQCKQNREGDPWFEISPHEAGYSLIGAFVKTSSFGSQFDDGCKIKDQPEMDMLYLQALCGSAIADMDENKNYIWQTIRVLFVQFVFSSTDPNSPPADKCSQVLMDLVVMNLSVLNGIDPFDLHESIRTNLNELTGGKSQHIFQVEKLNLADKEAAKLHMRKYTLDICACLSVSFSFWPFSTICKCAVWRIWGTKYDFLHNMTDKTVPRALLESETRDYIDAGVLLNSPYFSVLREERDIDLIISLDFSDDDPFMTVREAAETCKKLKIPFPEVNIPSEDVKKPNDFYVFKGKNAPTVIHIPLFNVVNCGDDIDTWRYKYGTFSSSYSAEMITKLMEVAGKNISNNRAKLLKQIHAAIGQKHNKQHCD</sequence>
<dbReference type="GO" id="GO:0005654">
    <property type="term" value="C:nucleoplasm"/>
    <property type="evidence" value="ECO:0007669"/>
    <property type="project" value="TreeGrafter"/>
</dbReference>
<dbReference type="GO" id="GO:0005635">
    <property type="term" value="C:nuclear envelope"/>
    <property type="evidence" value="ECO:0007669"/>
    <property type="project" value="TreeGrafter"/>
</dbReference>
<organism evidence="5 6">
    <name type="scientific">Sinocyclocheilus rhinocerous</name>
    <dbReference type="NCBI Taxonomy" id="307959"/>
    <lineage>
        <taxon>Eukaryota</taxon>
        <taxon>Metazoa</taxon>
        <taxon>Chordata</taxon>
        <taxon>Craniata</taxon>
        <taxon>Vertebrata</taxon>
        <taxon>Euteleostomi</taxon>
        <taxon>Actinopterygii</taxon>
        <taxon>Neopterygii</taxon>
        <taxon>Teleostei</taxon>
        <taxon>Ostariophysi</taxon>
        <taxon>Cypriniformes</taxon>
        <taxon>Cyprinidae</taxon>
        <taxon>Cyprininae</taxon>
        <taxon>Sinocyclocheilus</taxon>
    </lineage>
</organism>
<evidence type="ECO:0000256" key="1">
    <source>
        <dbReference type="ARBA" id="ARBA00022801"/>
    </source>
</evidence>
<name>A0A673H7X1_9TELE</name>
<evidence type="ECO:0000313" key="5">
    <source>
        <dbReference type="Ensembl" id="ENSSRHP00000021669.1"/>
    </source>
</evidence>
<keyword evidence="3" id="KW-0442">Lipid degradation</keyword>
<evidence type="ECO:0000256" key="3">
    <source>
        <dbReference type="PROSITE-ProRule" id="PRU00555"/>
    </source>
</evidence>
<evidence type="ECO:0000259" key="4">
    <source>
        <dbReference type="PROSITE" id="PS51210"/>
    </source>
</evidence>
<accession>A0A673H7X1</accession>
<dbReference type="SUPFAM" id="SSF52151">
    <property type="entry name" value="FabD/lysophospholipase-like"/>
    <property type="match status" value="1"/>
</dbReference>
<dbReference type="Proteomes" id="UP000472270">
    <property type="component" value="Unassembled WGS sequence"/>
</dbReference>
<dbReference type="GO" id="GO:0046475">
    <property type="term" value="P:glycerophospholipid catabolic process"/>
    <property type="evidence" value="ECO:0007669"/>
    <property type="project" value="TreeGrafter"/>
</dbReference>
<dbReference type="PROSITE" id="PS51210">
    <property type="entry name" value="PLA2C"/>
    <property type="match status" value="1"/>
</dbReference>
<dbReference type="AlphaFoldDB" id="A0A673H7X1"/>
<keyword evidence="2 3" id="KW-0443">Lipid metabolism</keyword>
<dbReference type="InterPro" id="IPR002642">
    <property type="entry name" value="LysoPLipase_cat_dom"/>
</dbReference>
<dbReference type="Gene3D" id="3.40.1090.10">
    <property type="entry name" value="Cytosolic phospholipase A2 catalytic domain"/>
    <property type="match status" value="2"/>
</dbReference>
<evidence type="ECO:0000313" key="6">
    <source>
        <dbReference type="Proteomes" id="UP000472270"/>
    </source>
</evidence>
<dbReference type="GO" id="GO:0047498">
    <property type="term" value="F:calcium-dependent phospholipase A2 activity"/>
    <property type="evidence" value="ECO:0007669"/>
    <property type="project" value="TreeGrafter"/>
</dbReference>
<reference evidence="5" key="1">
    <citation type="submission" date="2025-08" db="UniProtKB">
        <authorList>
            <consortium name="Ensembl"/>
        </authorList>
    </citation>
    <scope>IDENTIFICATION</scope>
</reference>
<evidence type="ECO:0000256" key="2">
    <source>
        <dbReference type="ARBA" id="ARBA00023098"/>
    </source>
</evidence>
<dbReference type="PANTHER" id="PTHR10728:SF39">
    <property type="entry name" value="CYTOSOLIC PHOSPHOLIPASE A2 GAMMA"/>
    <property type="match status" value="1"/>
</dbReference>
<dbReference type="GO" id="GO:0005509">
    <property type="term" value="F:calcium ion binding"/>
    <property type="evidence" value="ECO:0007669"/>
    <property type="project" value="TreeGrafter"/>
</dbReference>
<protein>
    <recommendedName>
        <fullName evidence="4">PLA2c domain-containing protein</fullName>
    </recommendedName>
</protein>
<keyword evidence="6" id="KW-1185">Reference proteome</keyword>
<dbReference type="PANTHER" id="PTHR10728">
    <property type="entry name" value="CYTOSOLIC PHOSPHOLIPASE A2"/>
    <property type="match status" value="1"/>
</dbReference>
<dbReference type="GO" id="GO:0005544">
    <property type="term" value="F:calcium-dependent phospholipid binding"/>
    <property type="evidence" value="ECO:0007669"/>
    <property type="project" value="TreeGrafter"/>
</dbReference>
<reference evidence="5" key="2">
    <citation type="submission" date="2025-09" db="UniProtKB">
        <authorList>
            <consortium name="Ensembl"/>
        </authorList>
    </citation>
    <scope>IDENTIFICATION</scope>
</reference>
<dbReference type="GO" id="GO:0005829">
    <property type="term" value="C:cytosol"/>
    <property type="evidence" value="ECO:0007669"/>
    <property type="project" value="TreeGrafter"/>
</dbReference>
<dbReference type="InterPro" id="IPR016035">
    <property type="entry name" value="Acyl_Trfase/lysoPLipase"/>
</dbReference>
<proteinExistence type="predicted"/>
<dbReference type="Ensembl" id="ENSSRHT00000022343.1">
    <property type="protein sequence ID" value="ENSSRHP00000021669.1"/>
    <property type="gene ID" value="ENSSRHG00000011526.1"/>
</dbReference>